<name>A0A2T7NNV4_POMCA</name>
<dbReference type="Gene3D" id="1.25.40.180">
    <property type="match status" value="1"/>
</dbReference>
<dbReference type="SUPFAM" id="SSF48371">
    <property type="entry name" value="ARM repeat"/>
    <property type="match status" value="1"/>
</dbReference>
<evidence type="ECO:0000313" key="2">
    <source>
        <dbReference type="EMBL" id="PVD22848.1"/>
    </source>
</evidence>
<dbReference type="PANTHER" id="PTHR23254:SF15">
    <property type="entry name" value="POLYADENYLATE-BINDING PROTEIN-INTERACTING PROTEIN 1"/>
    <property type="match status" value="1"/>
</dbReference>
<accession>A0A2T7NNV4</accession>
<dbReference type="PANTHER" id="PTHR23254">
    <property type="entry name" value="EIF4G DOMAIN PROTEIN"/>
    <property type="match status" value="1"/>
</dbReference>
<dbReference type="OrthoDB" id="8171816at2759"/>
<sequence length="478" mass="54107">MSVDQKGDMCPSPSGKEAKTTPRMPKPETEARLLHGGGPSASEMPKTTLSVNAPVFVPKNYPPEPPQPAVLLSASAPVFVPRGSYPDYVPHHSSPHQEQECISQEFEQMSMRADAQEVSYLLNEFTRTMAILLTNPGNMIEYMRPLCEKLRSAETEDILHEVILILYEQSITEPNFRYTGARIQKKAQEYMKNCCYREQKLKIVLQAAGSEKMEFLPKVLTDLLRTLLSQPTDITVKTVCQLLKLAGGPTEDMVNVNPTDAKNFHEVFITLSQLQDAPCISSNMKHLVKSVLNLRQSKWGRGDPASPPSLDAHSNRLNLMPPNFMQAEPVFYDMNGKPISREEAGYREEEEEEEEDPENQYILSEEEEQEFLAWQAEVQGCAPNPRSFPAQIPSHQGTARPPRDIHLNNMSYQDPCIYQAWSTSVDSVSYQENYYNDYADNGYAPYNADNVLAMNEEEEAAYEEFLSQSYQLNQMGKR</sequence>
<protein>
    <recommendedName>
        <fullName evidence="4">MIF4G domain-containing protein</fullName>
    </recommendedName>
</protein>
<organism evidence="2 3">
    <name type="scientific">Pomacea canaliculata</name>
    <name type="common">Golden apple snail</name>
    <dbReference type="NCBI Taxonomy" id="400727"/>
    <lineage>
        <taxon>Eukaryota</taxon>
        <taxon>Metazoa</taxon>
        <taxon>Spiralia</taxon>
        <taxon>Lophotrochozoa</taxon>
        <taxon>Mollusca</taxon>
        <taxon>Gastropoda</taxon>
        <taxon>Caenogastropoda</taxon>
        <taxon>Architaenioglossa</taxon>
        <taxon>Ampullarioidea</taxon>
        <taxon>Ampullariidae</taxon>
        <taxon>Pomacea</taxon>
    </lineage>
</organism>
<evidence type="ECO:0000256" key="1">
    <source>
        <dbReference type="SAM" id="MobiDB-lite"/>
    </source>
</evidence>
<dbReference type="InterPro" id="IPR016024">
    <property type="entry name" value="ARM-type_fold"/>
</dbReference>
<feature type="compositionally biased region" description="Basic and acidic residues" evidence="1">
    <location>
        <begin position="16"/>
        <end position="33"/>
    </location>
</feature>
<dbReference type="AlphaFoldDB" id="A0A2T7NNV4"/>
<dbReference type="STRING" id="400727.A0A2T7NNV4"/>
<dbReference type="InterPro" id="IPR051367">
    <property type="entry name" value="mRNA_TranslReg/HistoneTransl"/>
</dbReference>
<gene>
    <name evidence="2" type="ORF">C0Q70_16106</name>
</gene>
<dbReference type="EMBL" id="PZQS01000010">
    <property type="protein sequence ID" value="PVD22848.1"/>
    <property type="molecule type" value="Genomic_DNA"/>
</dbReference>
<reference evidence="2 3" key="1">
    <citation type="submission" date="2018-04" db="EMBL/GenBank/DDBJ databases">
        <title>The genome of golden apple snail Pomacea canaliculata provides insight into stress tolerance and invasive adaptation.</title>
        <authorList>
            <person name="Liu C."/>
            <person name="Liu B."/>
            <person name="Ren Y."/>
            <person name="Zhang Y."/>
            <person name="Wang H."/>
            <person name="Li S."/>
            <person name="Jiang F."/>
            <person name="Yin L."/>
            <person name="Zhang G."/>
            <person name="Qian W."/>
            <person name="Fan W."/>
        </authorList>
    </citation>
    <scope>NUCLEOTIDE SEQUENCE [LARGE SCALE GENOMIC DNA]</scope>
    <source>
        <strain evidence="2">SZHN2017</strain>
        <tissue evidence="2">Muscle</tissue>
    </source>
</reference>
<proteinExistence type="predicted"/>
<evidence type="ECO:0008006" key="4">
    <source>
        <dbReference type="Google" id="ProtNLM"/>
    </source>
</evidence>
<keyword evidence="3" id="KW-1185">Reference proteome</keyword>
<dbReference type="GO" id="GO:0008494">
    <property type="term" value="F:translation activator activity"/>
    <property type="evidence" value="ECO:0007669"/>
    <property type="project" value="TreeGrafter"/>
</dbReference>
<comment type="caution">
    <text evidence="2">The sequence shown here is derived from an EMBL/GenBank/DDBJ whole genome shotgun (WGS) entry which is preliminary data.</text>
</comment>
<dbReference type="Proteomes" id="UP000245119">
    <property type="component" value="Linkage Group LG10"/>
</dbReference>
<dbReference type="GO" id="GO:0006446">
    <property type="term" value="P:regulation of translational initiation"/>
    <property type="evidence" value="ECO:0007669"/>
    <property type="project" value="TreeGrafter"/>
</dbReference>
<evidence type="ECO:0000313" key="3">
    <source>
        <dbReference type="Proteomes" id="UP000245119"/>
    </source>
</evidence>
<feature type="region of interest" description="Disordered" evidence="1">
    <location>
        <begin position="1"/>
        <end position="46"/>
    </location>
</feature>